<feature type="transmembrane region" description="Helical" evidence="2">
    <location>
        <begin position="59"/>
        <end position="79"/>
    </location>
</feature>
<accession>A0A5R8Z731</accession>
<protein>
    <submittedName>
        <fullName evidence="3">Uncharacterized protein</fullName>
    </submittedName>
</protein>
<evidence type="ECO:0000313" key="3">
    <source>
        <dbReference type="EMBL" id="TLP60927.1"/>
    </source>
</evidence>
<keyword evidence="2" id="KW-1133">Transmembrane helix</keyword>
<organism evidence="3 4">
    <name type="scientific">Microbispora triticiradicis</name>
    <dbReference type="NCBI Taxonomy" id="2200763"/>
    <lineage>
        <taxon>Bacteria</taxon>
        <taxon>Bacillati</taxon>
        <taxon>Actinomycetota</taxon>
        <taxon>Actinomycetes</taxon>
        <taxon>Streptosporangiales</taxon>
        <taxon>Streptosporangiaceae</taxon>
        <taxon>Microbispora</taxon>
    </lineage>
</organism>
<proteinExistence type="predicted"/>
<name>A0A5R8Z731_9ACTN</name>
<dbReference type="Proteomes" id="UP000309033">
    <property type="component" value="Unassembled WGS sequence"/>
</dbReference>
<keyword evidence="4" id="KW-1185">Reference proteome</keyword>
<sequence length="199" mass="21955">MSNDSDASSGHPASPLSKYGRRLLQGLYKAATLSAIALTVATTYTLIDRIPAPAINPLSPVWILTGALLSMPYVALGVLDRLRRGRDRRRLDAAADEPGKRLNDRIRAVSDAFTEAATLMNELQRDLKAQQAARETLLTEAQRQQKLLEVDKEQAEKIREILIGETKATIRAERRQQLLFFALGLVASVPIGVLVNWIS</sequence>
<evidence type="ECO:0000256" key="1">
    <source>
        <dbReference type="SAM" id="Coils"/>
    </source>
</evidence>
<evidence type="ECO:0000256" key="2">
    <source>
        <dbReference type="SAM" id="Phobius"/>
    </source>
</evidence>
<reference evidence="3" key="1">
    <citation type="submission" date="2019-05" db="EMBL/GenBank/DDBJ databases">
        <title>Isolation, diversity and antifungal activity of Actinobacteria from wheat.</title>
        <authorList>
            <person name="Yu B."/>
        </authorList>
    </citation>
    <scope>NUCLEOTIDE SEQUENCE [LARGE SCALE GENOMIC DNA]</scope>
    <source>
        <strain evidence="3">NEAU-HEGS1-5</strain>
    </source>
</reference>
<keyword evidence="1" id="KW-0175">Coiled coil</keyword>
<comment type="caution">
    <text evidence="3">The sequence shown here is derived from an EMBL/GenBank/DDBJ whole genome shotgun (WGS) entry which is preliminary data.</text>
</comment>
<keyword evidence="2" id="KW-0812">Transmembrane</keyword>
<dbReference type="EMBL" id="VANP01000004">
    <property type="protein sequence ID" value="TLP60927.1"/>
    <property type="molecule type" value="Genomic_DNA"/>
</dbReference>
<feature type="transmembrane region" description="Helical" evidence="2">
    <location>
        <begin position="178"/>
        <end position="198"/>
    </location>
</feature>
<feature type="coiled-coil region" evidence="1">
    <location>
        <begin position="120"/>
        <end position="158"/>
    </location>
</feature>
<dbReference type="OrthoDB" id="3542903at2"/>
<keyword evidence="2" id="KW-0472">Membrane</keyword>
<feature type="transmembrane region" description="Helical" evidence="2">
    <location>
        <begin position="27"/>
        <end position="47"/>
    </location>
</feature>
<evidence type="ECO:0000313" key="4">
    <source>
        <dbReference type="Proteomes" id="UP000309033"/>
    </source>
</evidence>
<gene>
    <name evidence="3" type="ORF">FED44_13875</name>
</gene>
<dbReference type="AlphaFoldDB" id="A0A5R8Z731"/>